<name>B9W9Z9_CANDC</name>
<organism evidence="4 5">
    <name type="scientific">Candida dubliniensis (strain CD36 / ATCC MYA-646 / CBS 7987 / NCPF 3949 / NRRL Y-17841)</name>
    <name type="common">Yeast</name>
    <dbReference type="NCBI Taxonomy" id="573826"/>
    <lineage>
        <taxon>Eukaryota</taxon>
        <taxon>Fungi</taxon>
        <taxon>Dikarya</taxon>
        <taxon>Ascomycota</taxon>
        <taxon>Saccharomycotina</taxon>
        <taxon>Pichiomycetes</taxon>
        <taxon>Debaryomycetaceae</taxon>
        <taxon>Candida/Lodderomyces clade</taxon>
        <taxon>Candida</taxon>
    </lineage>
</organism>
<sequence>MNVTSNGYYSSQYLSEQQRKQPRYHYNYASNLPPSPKEFIVEVDEDDPAPYMPPMEFLPSQRQAFMNNVRPKTPKSQSESMISPPGSAHRSTSSLPIEYDDLEPDNQLEETITPAQLNYLQEQNHYVPYQPEPRQPYQPQQYYPPKQKYPKNKNNDYYIRQKKRYDKAQVVKPKLYSHKTFHDVFEDKTEKLDRYNPMDLVFEGKDTKDKSTFLEKMQTKLTKEKYDDYNYYDHRPKKSPVKEEIFVDNQSDDDEENTPEEVEVEEVVTVGEGKDKETKVIKKKVPLKKLMKKKFNQAKKELGRDFVDYSRRQKEINEKIKESKLQLKKKRELERAAEKEKLRKEQKEKASGEAKAEEKTSDDKKDDKKEEEEKKPDGEGEEKKVEKATEETNAGWWPYLASWLYYPEEEEEKKEDEKKEEDKDKDDSKKEDDDKDKEKDKEKKDDTKSVKKVVYPPTPFEKNMKKLKVFSKNSKVVFDNWNQPATKMFYRELLNEPRSSNASVISKKKSEQPSNASVMSKKNTEPSNASVVSKKKSEASIHPSNKSVIKVVEENGNPMEFIIECSDSEAESQLTQEMYYNPVTKQLETSPPTSSSSMISGEEEKDEVEPEVTTHGLQFDPNAPVVVISTWMDLIKRVQIMKMIFAPIDIIGEFIPGLQGLVVVIELLLFIWILYELSRLVNAICMMITAVCAPMIAVGKFMNRIV</sequence>
<dbReference type="RefSeq" id="XP_002417919.1">
    <property type="nucleotide sequence ID" value="XM_002417874.1"/>
</dbReference>
<dbReference type="EMBL" id="FM992688">
    <property type="protein sequence ID" value="CAX45637.1"/>
    <property type="molecule type" value="Genomic_DNA"/>
</dbReference>
<dbReference type="HOGENOM" id="CLU_025334_0_0_1"/>
<accession>B9W9Z9</accession>
<feature type="region of interest" description="Disordered" evidence="1">
    <location>
        <begin position="320"/>
        <end position="391"/>
    </location>
</feature>
<dbReference type="Proteomes" id="UP000002605">
    <property type="component" value="Chromosome 1"/>
</dbReference>
<feature type="region of interest" description="Disordered" evidence="1">
    <location>
        <begin position="68"/>
        <end position="100"/>
    </location>
</feature>
<feature type="transmembrane region" description="Helical" evidence="2">
    <location>
        <begin position="680"/>
        <end position="702"/>
    </location>
</feature>
<keyword evidence="2" id="KW-0812">Transmembrane</keyword>
<feature type="compositionally biased region" description="Polar residues" evidence="1">
    <location>
        <begin position="512"/>
        <end position="529"/>
    </location>
</feature>
<protein>
    <submittedName>
        <fullName evidence="4">Uncharacterized protein</fullName>
    </submittedName>
</protein>
<evidence type="ECO:0000256" key="1">
    <source>
        <dbReference type="SAM" id="MobiDB-lite"/>
    </source>
</evidence>
<feature type="region of interest" description="Disordered" evidence="1">
    <location>
        <begin position="1"/>
        <end position="31"/>
    </location>
</feature>
<feature type="region of interest" description="Disordered" evidence="1">
    <location>
        <begin position="410"/>
        <end position="451"/>
    </location>
</feature>
<keyword evidence="2" id="KW-1133">Transmembrane helix</keyword>
<dbReference type="CGD" id="CAL0000161724">
    <property type="gene designation" value="Cd36_12800"/>
</dbReference>
<reference evidence="4 5" key="1">
    <citation type="journal article" date="2009" name="Genome Res.">
        <title>Comparative genomics of the fungal pathogens Candida dubliniensis and Candida albicans.</title>
        <authorList>
            <person name="Jackson A.P."/>
            <person name="Gamble J.A."/>
            <person name="Yeomans T."/>
            <person name="Moran G.P."/>
            <person name="Saunders D."/>
            <person name="Harris D."/>
            <person name="Aslett M."/>
            <person name="Barrell J.F."/>
            <person name="Butler G."/>
            <person name="Citiulo F."/>
            <person name="Coleman D.C."/>
            <person name="de Groot P.W.J."/>
            <person name="Goodwin T.J."/>
            <person name="Quail M.A."/>
            <person name="McQuillan J."/>
            <person name="Munro C.A."/>
            <person name="Pain A."/>
            <person name="Poulter R.T."/>
            <person name="Rajandream M.A."/>
            <person name="Renauld H."/>
            <person name="Spiering M.J."/>
            <person name="Tivey A."/>
            <person name="Gow N.A.R."/>
            <person name="Barrell B."/>
            <person name="Sullivan D.J."/>
            <person name="Berriman M."/>
        </authorList>
    </citation>
    <scope>NUCLEOTIDE SEQUENCE [LARGE SCALE GENOMIC DNA]</scope>
    <source>
        <strain evidence="5">CD36 / ATCC MYA-646 / CBS 7987 / NCPF 3949 / NRRL Y-17841</strain>
    </source>
</reference>
<evidence type="ECO:0000313" key="3">
    <source>
        <dbReference type="CGD" id="CAL0000161724"/>
    </source>
</evidence>
<feature type="region of interest" description="Disordered" evidence="1">
    <location>
        <begin position="129"/>
        <end position="153"/>
    </location>
</feature>
<feature type="compositionally biased region" description="Acidic residues" evidence="1">
    <location>
        <begin position="250"/>
        <end position="266"/>
    </location>
</feature>
<dbReference type="GeneID" id="8045470"/>
<dbReference type="VEuPathDB" id="FungiDB:CD36_12800"/>
<keyword evidence="5" id="KW-1185">Reference proteome</keyword>
<dbReference type="OrthoDB" id="4084092at2759"/>
<feature type="compositionally biased region" description="Basic and acidic residues" evidence="1">
    <location>
        <begin position="320"/>
        <end position="390"/>
    </location>
</feature>
<gene>
    <name evidence="3" type="ordered locus">Cd36_12800</name>
    <name evidence="4" type="ORF">CD36_12800</name>
</gene>
<feature type="compositionally biased region" description="Basic and acidic residues" evidence="1">
    <location>
        <begin position="415"/>
        <end position="449"/>
    </location>
</feature>
<dbReference type="eggNOG" id="ENOG502T0CG">
    <property type="taxonomic scope" value="Eukaryota"/>
</dbReference>
<dbReference type="KEGG" id="cdu:CD36_12800"/>
<feature type="compositionally biased region" description="Low complexity" evidence="1">
    <location>
        <begin position="137"/>
        <end position="146"/>
    </location>
</feature>
<dbReference type="AlphaFoldDB" id="B9W9Z9"/>
<feature type="region of interest" description="Disordered" evidence="1">
    <location>
        <begin position="499"/>
        <end position="539"/>
    </location>
</feature>
<feature type="region of interest" description="Disordered" evidence="1">
    <location>
        <begin position="248"/>
        <end position="269"/>
    </location>
</feature>
<evidence type="ECO:0000313" key="4">
    <source>
        <dbReference type="EMBL" id="CAX45637.1"/>
    </source>
</evidence>
<evidence type="ECO:0000313" key="5">
    <source>
        <dbReference type="Proteomes" id="UP000002605"/>
    </source>
</evidence>
<keyword evidence="2" id="KW-0472">Membrane</keyword>
<feature type="transmembrane region" description="Helical" evidence="2">
    <location>
        <begin position="650"/>
        <end position="674"/>
    </location>
</feature>
<proteinExistence type="predicted"/>
<feature type="compositionally biased region" description="Polar residues" evidence="1">
    <location>
        <begin position="1"/>
        <end position="16"/>
    </location>
</feature>
<evidence type="ECO:0000256" key="2">
    <source>
        <dbReference type="SAM" id="Phobius"/>
    </source>
</evidence>